<gene>
    <name evidence="2" type="ORF">MRATA1EN1_LOCUS19133</name>
</gene>
<evidence type="ECO:0000313" key="3">
    <source>
        <dbReference type="Proteomes" id="UP001176941"/>
    </source>
</evidence>
<dbReference type="Proteomes" id="UP001176941">
    <property type="component" value="Chromosome 3"/>
</dbReference>
<feature type="region of interest" description="Disordered" evidence="1">
    <location>
        <begin position="1"/>
        <end position="64"/>
    </location>
</feature>
<protein>
    <submittedName>
        <fullName evidence="2">Uncharacterized protein</fullName>
    </submittedName>
</protein>
<organism evidence="2 3">
    <name type="scientific">Rangifer tarandus platyrhynchus</name>
    <name type="common">Svalbard reindeer</name>
    <dbReference type="NCBI Taxonomy" id="3082113"/>
    <lineage>
        <taxon>Eukaryota</taxon>
        <taxon>Metazoa</taxon>
        <taxon>Chordata</taxon>
        <taxon>Craniata</taxon>
        <taxon>Vertebrata</taxon>
        <taxon>Euteleostomi</taxon>
        <taxon>Mammalia</taxon>
        <taxon>Eutheria</taxon>
        <taxon>Laurasiatheria</taxon>
        <taxon>Artiodactyla</taxon>
        <taxon>Ruminantia</taxon>
        <taxon>Pecora</taxon>
        <taxon>Cervidae</taxon>
        <taxon>Odocoileinae</taxon>
        <taxon>Rangifer</taxon>
    </lineage>
</organism>
<sequence>MHSGASSLIRRSNILLPRASGSAPDPEVNAWGKKKINKKGKRLSSGGRPLSCPHQRKEPSTAEGYTDLLRLVGLPTGRKAACSLAGKAYKSQATPPSPPPHPWCV</sequence>
<name>A0ABN8ZAV5_RANTA</name>
<accession>A0ABN8ZAV5</accession>
<proteinExistence type="predicted"/>
<keyword evidence="3" id="KW-1185">Reference proteome</keyword>
<evidence type="ECO:0000256" key="1">
    <source>
        <dbReference type="SAM" id="MobiDB-lite"/>
    </source>
</evidence>
<reference evidence="2" key="1">
    <citation type="submission" date="2023-04" db="EMBL/GenBank/DDBJ databases">
        <authorList>
            <consortium name="ELIXIR-Norway"/>
        </authorList>
    </citation>
    <scope>NUCLEOTIDE SEQUENCE [LARGE SCALE GENOMIC DNA]</scope>
</reference>
<feature type="compositionally biased region" description="Polar residues" evidence="1">
    <location>
        <begin position="1"/>
        <end position="10"/>
    </location>
</feature>
<dbReference type="EMBL" id="OX459939">
    <property type="protein sequence ID" value="CAI9170171.1"/>
    <property type="molecule type" value="Genomic_DNA"/>
</dbReference>
<feature type="compositionally biased region" description="Basic residues" evidence="1">
    <location>
        <begin position="32"/>
        <end position="42"/>
    </location>
</feature>
<evidence type="ECO:0000313" key="2">
    <source>
        <dbReference type="EMBL" id="CAI9170171.1"/>
    </source>
</evidence>